<dbReference type="AlphaFoldDB" id="A0A1B6EVJ7"/>
<accession>A0A1B6EVJ7</accession>
<proteinExistence type="predicted"/>
<organism evidence="1">
    <name type="scientific">Cuerna arida</name>
    <dbReference type="NCBI Taxonomy" id="1464854"/>
    <lineage>
        <taxon>Eukaryota</taxon>
        <taxon>Metazoa</taxon>
        <taxon>Ecdysozoa</taxon>
        <taxon>Arthropoda</taxon>
        <taxon>Hexapoda</taxon>
        <taxon>Insecta</taxon>
        <taxon>Pterygota</taxon>
        <taxon>Neoptera</taxon>
        <taxon>Paraneoptera</taxon>
        <taxon>Hemiptera</taxon>
        <taxon>Auchenorrhyncha</taxon>
        <taxon>Membracoidea</taxon>
        <taxon>Cicadellidae</taxon>
        <taxon>Cicadellinae</taxon>
        <taxon>Proconiini</taxon>
        <taxon>Cuerna</taxon>
    </lineage>
</organism>
<evidence type="ECO:0000313" key="1">
    <source>
        <dbReference type="EMBL" id="JAS41962.1"/>
    </source>
</evidence>
<sequence>SHWKSTNDNSSITVSAGADSLMKRVKTVSNNTDGKLTKQKSGSLDSLNKVSLADCKRSSLELSDEGSDLVQQITTTFDKKLKSFQIAAKPSGPVCTASGVNHQVLDELPDNQNAKKL</sequence>
<feature type="non-terminal residue" evidence="1">
    <location>
        <position position="1"/>
    </location>
</feature>
<protein>
    <submittedName>
        <fullName evidence="1">Uncharacterized protein</fullName>
    </submittedName>
</protein>
<name>A0A1B6EVJ7_9HEMI</name>
<gene>
    <name evidence="1" type="ORF">g.46416</name>
</gene>
<dbReference type="EMBL" id="GECZ01027807">
    <property type="protein sequence ID" value="JAS41962.1"/>
    <property type="molecule type" value="Transcribed_RNA"/>
</dbReference>
<reference evidence="1" key="1">
    <citation type="submission" date="2015-11" db="EMBL/GenBank/DDBJ databases">
        <title>De novo transcriptome assembly of four potential Pierce s Disease insect vectors from Arizona vineyards.</title>
        <authorList>
            <person name="Tassone E.E."/>
        </authorList>
    </citation>
    <scope>NUCLEOTIDE SEQUENCE</scope>
</reference>
<feature type="non-terminal residue" evidence="1">
    <location>
        <position position="117"/>
    </location>
</feature>